<feature type="signal peptide" evidence="1">
    <location>
        <begin position="1"/>
        <end position="24"/>
    </location>
</feature>
<gene>
    <name evidence="2" type="ORF">C7957_11721</name>
</gene>
<feature type="chain" id="PRO_5039244995" description="Lipoprotein" evidence="1">
    <location>
        <begin position="25"/>
        <end position="358"/>
    </location>
</feature>
<dbReference type="AlphaFoldDB" id="A0A4R6RWF5"/>
<accession>A0A4R6RWF5</accession>
<evidence type="ECO:0000313" key="2">
    <source>
        <dbReference type="EMBL" id="TDP91283.1"/>
    </source>
</evidence>
<protein>
    <recommendedName>
        <fullName evidence="4">Lipoprotein</fullName>
    </recommendedName>
</protein>
<keyword evidence="1" id="KW-0732">Signal</keyword>
<dbReference type="RefSeq" id="WP_133530699.1">
    <property type="nucleotide sequence ID" value="NZ_JBQPXQ010000024.1"/>
</dbReference>
<evidence type="ECO:0008006" key="4">
    <source>
        <dbReference type="Google" id="ProtNLM"/>
    </source>
</evidence>
<dbReference type="PROSITE" id="PS51257">
    <property type="entry name" value="PROKAR_LIPOPROTEIN"/>
    <property type="match status" value="1"/>
</dbReference>
<dbReference type="EMBL" id="SNXX01000017">
    <property type="protein sequence ID" value="TDP91283.1"/>
    <property type="molecule type" value="Genomic_DNA"/>
</dbReference>
<comment type="caution">
    <text evidence="2">The sequence shown here is derived from an EMBL/GenBank/DDBJ whole genome shotgun (WGS) entry which is preliminary data.</text>
</comment>
<dbReference type="Proteomes" id="UP000295176">
    <property type="component" value="Unassembled WGS sequence"/>
</dbReference>
<sequence length="358" mass="40808">MRKKLILVFIVLLGVVLLSGCSNDSDSLSDEAEITAVVEDFENDLNVLATAESSSDEYKRVDAGWDKDSKINLNFQGMTIEDLGLDQFKEMFKQYVNFDSLKILVQNINNNTAQVSTEIIYEVSAMNNGPKFFIDINLVKVSGNWYIDNFIIRPKFAYTLTDTAQNIQNSNIEVKLPESSSYFGWNEKSDSTNINLNLNSAYYTSTLSEAYFHSAILNSSAIVIDKGILNLDYKDISEIKNIQNHKEEVEKITQEILNSLYENEFGVEIVEYLEEIKVEDINNEDINNLVYDVQFKLNISSPFFLNTAKNLYADYKLRIAYKTDSSSNLYLGVYAAPQKYYEEEIAAELINSFKVIVN</sequence>
<evidence type="ECO:0000313" key="3">
    <source>
        <dbReference type="Proteomes" id="UP000295176"/>
    </source>
</evidence>
<name>A0A4R6RWF5_9FIRM</name>
<organism evidence="2 3">
    <name type="scientific">Halanaerobium saccharolyticum</name>
    <dbReference type="NCBI Taxonomy" id="43595"/>
    <lineage>
        <taxon>Bacteria</taxon>
        <taxon>Bacillati</taxon>
        <taxon>Bacillota</taxon>
        <taxon>Clostridia</taxon>
        <taxon>Halanaerobiales</taxon>
        <taxon>Halanaerobiaceae</taxon>
        <taxon>Halanaerobium</taxon>
    </lineage>
</organism>
<evidence type="ECO:0000256" key="1">
    <source>
        <dbReference type="SAM" id="SignalP"/>
    </source>
</evidence>
<proteinExistence type="predicted"/>
<reference evidence="2 3" key="1">
    <citation type="submission" date="2019-03" db="EMBL/GenBank/DDBJ databases">
        <title>Subsurface microbial communities from deep shales in Ohio and West Virginia, USA.</title>
        <authorList>
            <person name="Wrighton K."/>
        </authorList>
    </citation>
    <scope>NUCLEOTIDE SEQUENCE [LARGE SCALE GENOMIC DNA]</scope>
    <source>
        <strain evidence="2 3">MSL 7</strain>
    </source>
</reference>